<dbReference type="Gene3D" id="1.20.120.1220">
    <property type="match status" value="1"/>
</dbReference>
<dbReference type="EMBL" id="LBUZ01000038">
    <property type="protein sequence ID" value="KKQ74206.1"/>
    <property type="molecule type" value="Genomic_DNA"/>
</dbReference>
<evidence type="ECO:0000256" key="4">
    <source>
        <dbReference type="ARBA" id="ARBA00022692"/>
    </source>
</evidence>
<evidence type="ECO:0000313" key="11">
    <source>
        <dbReference type="Proteomes" id="UP000034181"/>
    </source>
</evidence>
<comment type="caution">
    <text evidence="10">The sequence shown here is derived from an EMBL/GenBank/DDBJ whole genome shotgun (WGS) entry which is preliminary data.</text>
</comment>
<dbReference type="GO" id="GO:0006465">
    <property type="term" value="P:signal peptide processing"/>
    <property type="evidence" value="ECO:0007669"/>
    <property type="project" value="TreeGrafter"/>
</dbReference>
<evidence type="ECO:0000256" key="1">
    <source>
        <dbReference type="ARBA" id="ARBA00004651"/>
    </source>
</evidence>
<feature type="domain" description="Prepilin peptidase A24 N-terminal" evidence="9">
    <location>
        <begin position="8"/>
        <end position="87"/>
    </location>
</feature>
<comment type="subcellular location">
    <subcellularLocation>
        <location evidence="1">Cell membrane</location>
        <topology evidence="1">Multi-pass membrane protein</topology>
    </subcellularLocation>
</comment>
<evidence type="ECO:0000313" key="10">
    <source>
        <dbReference type="EMBL" id="KKQ74206.1"/>
    </source>
</evidence>
<dbReference type="GO" id="GO:0005886">
    <property type="term" value="C:plasma membrane"/>
    <property type="evidence" value="ECO:0007669"/>
    <property type="project" value="UniProtKB-SubCell"/>
</dbReference>
<feature type="transmembrane region" description="Helical" evidence="7">
    <location>
        <begin position="227"/>
        <end position="246"/>
    </location>
</feature>
<evidence type="ECO:0000259" key="8">
    <source>
        <dbReference type="Pfam" id="PF01478"/>
    </source>
</evidence>
<feature type="transmembrane region" description="Helical" evidence="7">
    <location>
        <begin position="77"/>
        <end position="96"/>
    </location>
</feature>
<dbReference type="InterPro" id="IPR050882">
    <property type="entry name" value="Prepilin_peptidase/N-MTase"/>
</dbReference>
<gene>
    <name evidence="10" type="ORF">US96_C0038G0003</name>
</gene>
<evidence type="ECO:0000259" key="9">
    <source>
        <dbReference type="Pfam" id="PF06750"/>
    </source>
</evidence>
<dbReference type="Pfam" id="PF06750">
    <property type="entry name" value="A24_N_bact"/>
    <property type="match status" value="1"/>
</dbReference>
<name>A0A0G0NAT4_9BACT</name>
<dbReference type="AlphaFoldDB" id="A0A0G0NAT4"/>
<evidence type="ECO:0000256" key="6">
    <source>
        <dbReference type="ARBA" id="ARBA00023136"/>
    </source>
</evidence>
<protein>
    <submittedName>
        <fullName evidence="10">Peptidase A24A domain protein</fullName>
    </submittedName>
</protein>
<keyword evidence="6 7" id="KW-0472">Membrane</keyword>
<dbReference type="InterPro" id="IPR000045">
    <property type="entry name" value="Prepilin_IV_endopep_pep"/>
</dbReference>
<sequence>MLVLFLFLIGIFIGSFLNVLIDRLPKDKSILGRSYCDFCKKTLKTKDLIPLLSFILLSGKCRYCHKKLSYQYPTVELLTGLLFVITYQFATLNFQFSIFNYQLIYYLFVVSGLIVLFVADLKYYIIPDKITTVLGILASIFLLFNPELIIPHLVSGSLAFLFFLAVYILTKGRGWGFGDVKFAFVMGLILGPIGVVLALYVAFLTGATVGIILILWRKKGLKSIIPFAPFLAFGTYISLLFSEIIIPHLPFYLW</sequence>
<proteinExistence type="inferred from homology"/>
<evidence type="ECO:0000256" key="7">
    <source>
        <dbReference type="SAM" id="Phobius"/>
    </source>
</evidence>
<dbReference type="PANTHER" id="PTHR30487:SF0">
    <property type="entry name" value="PREPILIN LEADER PEPTIDASE_N-METHYLTRANSFERASE-RELATED"/>
    <property type="match status" value="1"/>
</dbReference>
<dbReference type="InterPro" id="IPR010627">
    <property type="entry name" value="Prepilin_pept_A24_N"/>
</dbReference>
<feature type="domain" description="Prepilin type IV endopeptidase peptidase" evidence="8">
    <location>
        <begin position="108"/>
        <end position="211"/>
    </location>
</feature>
<keyword evidence="4 7" id="KW-0812">Transmembrane</keyword>
<evidence type="ECO:0000256" key="2">
    <source>
        <dbReference type="ARBA" id="ARBA00005801"/>
    </source>
</evidence>
<feature type="transmembrane region" description="Helical" evidence="7">
    <location>
        <begin position="153"/>
        <end position="170"/>
    </location>
</feature>
<dbReference type="Pfam" id="PF01478">
    <property type="entry name" value="Peptidase_A24"/>
    <property type="match status" value="1"/>
</dbReference>
<keyword evidence="5 7" id="KW-1133">Transmembrane helix</keyword>
<dbReference type="Proteomes" id="UP000034181">
    <property type="component" value="Unassembled WGS sequence"/>
</dbReference>
<reference evidence="10 11" key="1">
    <citation type="journal article" date="2015" name="Nature">
        <title>rRNA introns, odd ribosomes, and small enigmatic genomes across a large radiation of phyla.</title>
        <authorList>
            <person name="Brown C.T."/>
            <person name="Hug L.A."/>
            <person name="Thomas B.C."/>
            <person name="Sharon I."/>
            <person name="Castelle C.J."/>
            <person name="Singh A."/>
            <person name="Wilkins M.J."/>
            <person name="Williams K.H."/>
            <person name="Banfield J.F."/>
        </authorList>
    </citation>
    <scope>NUCLEOTIDE SEQUENCE [LARGE SCALE GENOMIC DNA]</scope>
</reference>
<keyword evidence="3" id="KW-1003">Cell membrane</keyword>
<feature type="transmembrane region" description="Helical" evidence="7">
    <location>
        <begin position="103"/>
        <end position="124"/>
    </location>
</feature>
<evidence type="ECO:0000256" key="5">
    <source>
        <dbReference type="ARBA" id="ARBA00022989"/>
    </source>
</evidence>
<accession>A0A0G0NAT4</accession>
<feature type="transmembrane region" description="Helical" evidence="7">
    <location>
        <begin position="182"/>
        <end position="215"/>
    </location>
</feature>
<comment type="similarity">
    <text evidence="2">Belongs to the peptidase A24 family.</text>
</comment>
<dbReference type="GO" id="GO:0004190">
    <property type="term" value="F:aspartic-type endopeptidase activity"/>
    <property type="evidence" value="ECO:0007669"/>
    <property type="project" value="InterPro"/>
</dbReference>
<organism evidence="10 11">
    <name type="scientific">Candidatus Woesebacteria bacterium GW2011_GWB1_38_5b</name>
    <dbReference type="NCBI Taxonomy" id="1618569"/>
    <lineage>
        <taxon>Bacteria</taxon>
        <taxon>Candidatus Woeseibacteriota</taxon>
    </lineage>
</organism>
<dbReference type="PANTHER" id="PTHR30487">
    <property type="entry name" value="TYPE 4 PREPILIN-LIKE PROTEINS LEADER PEPTIDE-PROCESSING ENZYME"/>
    <property type="match status" value="1"/>
</dbReference>
<evidence type="ECO:0000256" key="3">
    <source>
        <dbReference type="ARBA" id="ARBA00022475"/>
    </source>
</evidence>
<feature type="transmembrane region" description="Helical" evidence="7">
    <location>
        <begin position="130"/>
        <end position="146"/>
    </location>
</feature>